<gene>
    <name evidence="5" type="ORF">A2866_01355</name>
</gene>
<dbReference type="SUPFAM" id="SSF53244">
    <property type="entry name" value="MurD-like peptide ligases, peptide-binding domain"/>
    <property type="match status" value="1"/>
</dbReference>
<dbReference type="AlphaFoldDB" id="A0A1F7GQY8"/>
<accession>A0A1F7GQY8</accession>
<comment type="caution">
    <text evidence="5">The sequence shown here is derived from an EMBL/GenBank/DDBJ whole genome shotgun (WGS) entry which is preliminary data.</text>
</comment>
<dbReference type="GO" id="GO:0005524">
    <property type="term" value="F:ATP binding"/>
    <property type="evidence" value="ECO:0007669"/>
    <property type="project" value="InterPro"/>
</dbReference>
<dbReference type="GO" id="GO:0016881">
    <property type="term" value="F:acid-amino acid ligase activity"/>
    <property type="evidence" value="ECO:0007669"/>
    <property type="project" value="InterPro"/>
</dbReference>
<evidence type="ECO:0000256" key="2">
    <source>
        <dbReference type="RuleBase" id="RU004135"/>
    </source>
</evidence>
<keyword evidence="2" id="KW-0132">Cell division</keyword>
<dbReference type="InterPro" id="IPR005761">
    <property type="entry name" value="UDP-N-AcMur-Glu-dNH2Pim_ligase"/>
</dbReference>
<dbReference type="PANTHER" id="PTHR23135">
    <property type="entry name" value="MUR LIGASE FAMILY MEMBER"/>
    <property type="match status" value="1"/>
</dbReference>
<dbReference type="UniPathway" id="UPA00219"/>
<dbReference type="Pfam" id="PF08245">
    <property type="entry name" value="Mur_ligase_M"/>
    <property type="match status" value="1"/>
</dbReference>
<dbReference type="GO" id="GO:0071555">
    <property type="term" value="P:cell wall organization"/>
    <property type="evidence" value="ECO:0007669"/>
    <property type="project" value="UniProtKB-KW"/>
</dbReference>
<dbReference type="Pfam" id="PF02875">
    <property type="entry name" value="Mur_ligase_C"/>
    <property type="match status" value="1"/>
</dbReference>
<dbReference type="GO" id="GO:0005737">
    <property type="term" value="C:cytoplasm"/>
    <property type="evidence" value="ECO:0007669"/>
    <property type="project" value="UniProtKB-SubCell"/>
</dbReference>
<keyword evidence="2" id="KW-0133">Cell shape</keyword>
<keyword evidence="2" id="KW-0961">Cell wall biogenesis/degradation</keyword>
<dbReference type="Proteomes" id="UP000177026">
    <property type="component" value="Unassembled WGS sequence"/>
</dbReference>
<sequence>MFQKLKDFYHLFQSLFANIYYGFPSRKLKVIGVTGTDGKTTTTHLIYHILKSSGKKVSMVSSVYAHIAGRTYDTGFHVTTPDVFPLQHLLAESVEARDEYFVLETTSHALSQNRVSFVDFQIGAITNITHEHLDFHKTYDNYVSAKVKLLQQADIVIANKDDASYPLLSRHLKQKILSYGMKQKADFNIDLAHKLDENLAEFNRYNYLAAYAVCLTIGIPADAILKALRTFVLPIGRYEIVVTEPVIAIIDFAHTPNGIKAILSDVKKRFKTDKNRIIHVFGSAAKRDESKRPIMGEESGNYADTVILTEEDCRDENPEKIAREIARGLVKKGFTESDLINKTEKSFCTLTNRKEAIDKALQIANPGDIIVLTGKGHEKSICRGKIEYPWNEKKVLLESLKKKT</sequence>
<dbReference type="InterPro" id="IPR036615">
    <property type="entry name" value="Mur_ligase_C_dom_sf"/>
</dbReference>
<dbReference type="GO" id="GO:0009252">
    <property type="term" value="P:peptidoglycan biosynthetic process"/>
    <property type="evidence" value="ECO:0007669"/>
    <property type="project" value="UniProtKB-UniPathway"/>
</dbReference>
<evidence type="ECO:0000313" key="6">
    <source>
        <dbReference type="Proteomes" id="UP000177026"/>
    </source>
</evidence>
<dbReference type="InterPro" id="IPR004101">
    <property type="entry name" value="Mur_ligase_C"/>
</dbReference>
<feature type="domain" description="Mur ligase C-terminal" evidence="3">
    <location>
        <begin position="236"/>
        <end position="376"/>
    </location>
</feature>
<dbReference type="SUPFAM" id="SSF53623">
    <property type="entry name" value="MurD-like peptide ligases, catalytic domain"/>
    <property type="match status" value="1"/>
</dbReference>
<evidence type="ECO:0000259" key="4">
    <source>
        <dbReference type="Pfam" id="PF08245"/>
    </source>
</evidence>
<proteinExistence type="inferred from homology"/>
<dbReference type="PANTHER" id="PTHR23135:SF4">
    <property type="entry name" value="UDP-N-ACETYLMURAMOYL-L-ALANYL-D-GLUTAMATE--2,6-DIAMINOPIMELATE LIGASE MURE HOMOLOG, CHLOROPLASTIC"/>
    <property type="match status" value="1"/>
</dbReference>
<dbReference type="GO" id="GO:0008360">
    <property type="term" value="P:regulation of cell shape"/>
    <property type="evidence" value="ECO:0007669"/>
    <property type="project" value="UniProtKB-KW"/>
</dbReference>
<evidence type="ECO:0008006" key="7">
    <source>
        <dbReference type="Google" id="ProtNLM"/>
    </source>
</evidence>
<name>A0A1F7GQY8_9BACT</name>
<organism evidence="5 6">
    <name type="scientific">Candidatus Roizmanbacteria bacterium RIFCSPHIGHO2_01_FULL_39_8</name>
    <dbReference type="NCBI Taxonomy" id="1802033"/>
    <lineage>
        <taxon>Bacteria</taxon>
        <taxon>Candidatus Roizmaniibacteriota</taxon>
    </lineage>
</organism>
<evidence type="ECO:0000313" key="5">
    <source>
        <dbReference type="EMBL" id="OGK21337.1"/>
    </source>
</evidence>
<reference evidence="5 6" key="1">
    <citation type="journal article" date="2016" name="Nat. Commun.">
        <title>Thousands of microbial genomes shed light on interconnected biogeochemical processes in an aquifer system.</title>
        <authorList>
            <person name="Anantharaman K."/>
            <person name="Brown C.T."/>
            <person name="Hug L.A."/>
            <person name="Sharon I."/>
            <person name="Castelle C.J."/>
            <person name="Probst A.J."/>
            <person name="Thomas B.C."/>
            <person name="Singh A."/>
            <person name="Wilkins M.J."/>
            <person name="Karaoz U."/>
            <person name="Brodie E.L."/>
            <person name="Williams K.H."/>
            <person name="Hubbard S.S."/>
            <person name="Banfield J.F."/>
        </authorList>
    </citation>
    <scope>NUCLEOTIDE SEQUENCE [LARGE SCALE GENOMIC DNA]</scope>
</reference>
<dbReference type="InterPro" id="IPR036565">
    <property type="entry name" value="Mur-like_cat_sf"/>
</dbReference>
<comment type="similarity">
    <text evidence="1">Belongs to the MurCDEF family. MurE subfamily.</text>
</comment>
<dbReference type="Gene3D" id="3.90.190.20">
    <property type="entry name" value="Mur ligase, C-terminal domain"/>
    <property type="match status" value="1"/>
</dbReference>
<dbReference type="InterPro" id="IPR013221">
    <property type="entry name" value="Mur_ligase_cen"/>
</dbReference>
<feature type="domain" description="Mur ligase central" evidence="4">
    <location>
        <begin position="33"/>
        <end position="190"/>
    </location>
</feature>
<dbReference type="EMBL" id="MFZI01000019">
    <property type="protein sequence ID" value="OGK21337.1"/>
    <property type="molecule type" value="Genomic_DNA"/>
</dbReference>
<comment type="subcellular location">
    <subcellularLocation>
        <location evidence="2">Cytoplasm</location>
    </subcellularLocation>
</comment>
<dbReference type="GO" id="GO:0051301">
    <property type="term" value="P:cell division"/>
    <property type="evidence" value="ECO:0007669"/>
    <property type="project" value="UniProtKB-KW"/>
</dbReference>
<dbReference type="Gene3D" id="3.40.1190.10">
    <property type="entry name" value="Mur-like, catalytic domain"/>
    <property type="match status" value="1"/>
</dbReference>
<comment type="pathway">
    <text evidence="2">Cell wall biogenesis; peptidoglycan biosynthesis.</text>
</comment>
<dbReference type="NCBIfam" id="TIGR01085">
    <property type="entry name" value="murE"/>
    <property type="match status" value="1"/>
</dbReference>
<keyword evidence="2" id="KW-0573">Peptidoglycan synthesis</keyword>
<evidence type="ECO:0000256" key="1">
    <source>
        <dbReference type="ARBA" id="ARBA00005898"/>
    </source>
</evidence>
<keyword evidence="2" id="KW-0131">Cell cycle</keyword>
<evidence type="ECO:0000259" key="3">
    <source>
        <dbReference type="Pfam" id="PF02875"/>
    </source>
</evidence>
<protein>
    <recommendedName>
        <fullName evidence="7">UDP-N-acetylmuramoyl-L-alanyl-D-glutamate--2, 6-diaminopimelate ligase</fullName>
    </recommendedName>
</protein>